<proteinExistence type="predicted"/>
<dbReference type="RefSeq" id="WP_136451846.1">
    <property type="nucleotide sequence ID" value="NZ_SSTI01000008.1"/>
</dbReference>
<evidence type="ECO:0000313" key="3">
    <source>
        <dbReference type="Proteomes" id="UP000308038"/>
    </source>
</evidence>
<gene>
    <name evidence="2" type="ORF">E5988_12320</name>
</gene>
<keyword evidence="1" id="KW-0732">Signal</keyword>
<organism evidence="2 3">
    <name type="scientific">Sphingomonas olei</name>
    <dbReference type="NCBI Taxonomy" id="1886787"/>
    <lineage>
        <taxon>Bacteria</taxon>
        <taxon>Pseudomonadati</taxon>
        <taxon>Pseudomonadota</taxon>
        <taxon>Alphaproteobacteria</taxon>
        <taxon>Sphingomonadales</taxon>
        <taxon>Sphingomonadaceae</taxon>
        <taxon>Sphingomonas</taxon>
    </lineage>
</organism>
<reference evidence="2 3" key="1">
    <citation type="submission" date="2019-04" db="EMBL/GenBank/DDBJ databases">
        <title>Microbes associate with the intestines of laboratory mice.</title>
        <authorList>
            <person name="Navarre W."/>
            <person name="Wong E."/>
            <person name="Huang K.C."/>
            <person name="Tropini C."/>
            <person name="Ng K."/>
            <person name="Yu B."/>
        </authorList>
    </citation>
    <scope>NUCLEOTIDE SEQUENCE [LARGE SCALE GENOMIC DNA]</scope>
    <source>
        <strain evidence="2 3">NM83_B4-11</strain>
    </source>
</reference>
<name>A0ABY2QFV1_9SPHN</name>
<dbReference type="EMBL" id="SSTI01000008">
    <property type="protein sequence ID" value="THG39454.1"/>
    <property type="molecule type" value="Genomic_DNA"/>
</dbReference>
<comment type="caution">
    <text evidence="2">The sequence shown here is derived from an EMBL/GenBank/DDBJ whole genome shotgun (WGS) entry which is preliminary data.</text>
</comment>
<protein>
    <submittedName>
        <fullName evidence="2">Uncharacterized protein</fullName>
    </submittedName>
</protein>
<evidence type="ECO:0000256" key="1">
    <source>
        <dbReference type="SAM" id="SignalP"/>
    </source>
</evidence>
<sequence length="119" mass="12783">MKVVLAAALLVVGGSASAQSTFSVPGTAPGSPTPLGTFGGLNDPAFSSTVLIPTATTPVMYRERLERAQMVDEMFPELGAKLSKKKIAGFDQLRRNKEYQRAERKARWARIEASGDANQ</sequence>
<evidence type="ECO:0000313" key="2">
    <source>
        <dbReference type="EMBL" id="THG39454.1"/>
    </source>
</evidence>
<feature type="chain" id="PRO_5046957410" evidence="1">
    <location>
        <begin position="19"/>
        <end position="119"/>
    </location>
</feature>
<keyword evidence="3" id="KW-1185">Reference proteome</keyword>
<accession>A0ABY2QFV1</accession>
<dbReference type="Proteomes" id="UP000308038">
    <property type="component" value="Unassembled WGS sequence"/>
</dbReference>
<feature type="signal peptide" evidence="1">
    <location>
        <begin position="1"/>
        <end position="18"/>
    </location>
</feature>